<organism evidence="2 3">
    <name type="scientific">Paenibacillus planticolens</name>
    <dbReference type="NCBI Taxonomy" id="2654976"/>
    <lineage>
        <taxon>Bacteria</taxon>
        <taxon>Bacillati</taxon>
        <taxon>Bacillota</taxon>
        <taxon>Bacilli</taxon>
        <taxon>Bacillales</taxon>
        <taxon>Paenibacillaceae</taxon>
        <taxon>Paenibacillus</taxon>
    </lineage>
</organism>
<evidence type="ECO:0000313" key="3">
    <source>
        <dbReference type="Proteomes" id="UP000618579"/>
    </source>
</evidence>
<proteinExistence type="predicted"/>
<dbReference type="RefSeq" id="WP_171683076.1">
    <property type="nucleotide sequence ID" value="NZ_WHNZ01000017.1"/>
</dbReference>
<gene>
    <name evidence="2" type="ORF">GC097_09315</name>
</gene>
<evidence type="ECO:0000313" key="2">
    <source>
        <dbReference type="EMBL" id="NOV00214.1"/>
    </source>
</evidence>
<dbReference type="Proteomes" id="UP000618579">
    <property type="component" value="Unassembled WGS sequence"/>
</dbReference>
<sequence>MHKILITVYDMEIGGIERSLINMLESFDYDNYEVDLFICNHSGDFLGLIPKQVNLLPQIPHYTVFRKSMVQCLKEGHISALIIRLLSKTIAATKARFRHLKEGPGYIQMQLDLKYTSYVLPKFKKNYDLAISYAWPHDIVANKVTAAKKIAWIHTDYSELEIDNKMDLAVWKKYDVIASISEACTEAFIKTYPSLRDKIKLIENITSPNFIRKMADEPVELNDSDQDAFTIVSVGRLSYVKGFDMAVKALRLLHDKGLTQIKWLVVGYGGYEAELKQLIAENKLEDSFVLLGKQVNPYPYMKACDIYVQPSRYEGKAVTVTEAKILGKPILITNYPTASSQIVDGEEGLICGLSVEGIAAGIERLLVDSELRSKFANTCLQINYSNSNELNKLYSIVDVPEQNYVMKEVTV</sequence>
<dbReference type="PANTHER" id="PTHR12526:SF630">
    <property type="entry name" value="GLYCOSYLTRANSFERASE"/>
    <property type="match status" value="1"/>
</dbReference>
<reference evidence="2 3" key="1">
    <citation type="submission" date="2019-10" db="EMBL/GenBank/DDBJ databases">
        <title>Description of Paenibacillus pedi sp. nov.</title>
        <authorList>
            <person name="Carlier A."/>
            <person name="Qi S."/>
        </authorList>
    </citation>
    <scope>NUCLEOTIDE SEQUENCE [LARGE SCALE GENOMIC DNA]</scope>
    <source>
        <strain evidence="2 3">LMG 31457</strain>
    </source>
</reference>
<dbReference type="SUPFAM" id="SSF53756">
    <property type="entry name" value="UDP-Glycosyltransferase/glycogen phosphorylase"/>
    <property type="match status" value="1"/>
</dbReference>
<keyword evidence="3" id="KW-1185">Reference proteome</keyword>
<evidence type="ECO:0000259" key="1">
    <source>
        <dbReference type="Pfam" id="PF00534"/>
    </source>
</evidence>
<dbReference type="CDD" id="cd03811">
    <property type="entry name" value="GT4_GT28_WabH-like"/>
    <property type="match status" value="1"/>
</dbReference>
<dbReference type="PANTHER" id="PTHR12526">
    <property type="entry name" value="GLYCOSYLTRANSFERASE"/>
    <property type="match status" value="1"/>
</dbReference>
<feature type="domain" description="Glycosyl transferase family 1" evidence="1">
    <location>
        <begin position="224"/>
        <end position="377"/>
    </location>
</feature>
<dbReference type="EMBL" id="WHNZ01000017">
    <property type="protein sequence ID" value="NOV00214.1"/>
    <property type="molecule type" value="Genomic_DNA"/>
</dbReference>
<accession>A0ABX1ZN70</accession>
<comment type="caution">
    <text evidence="2">The sequence shown here is derived from an EMBL/GenBank/DDBJ whole genome shotgun (WGS) entry which is preliminary data.</text>
</comment>
<dbReference type="Gene3D" id="3.40.50.2000">
    <property type="entry name" value="Glycogen Phosphorylase B"/>
    <property type="match status" value="2"/>
</dbReference>
<name>A0ABX1ZN70_9BACL</name>
<protein>
    <submittedName>
        <fullName evidence="2">Glycosyltransferase</fullName>
    </submittedName>
</protein>
<dbReference type="Pfam" id="PF00534">
    <property type="entry name" value="Glycos_transf_1"/>
    <property type="match status" value="1"/>
</dbReference>
<dbReference type="InterPro" id="IPR001296">
    <property type="entry name" value="Glyco_trans_1"/>
</dbReference>